<dbReference type="AlphaFoldDB" id="A0A376U7M6"/>
<accession>A0A376U7M6</accession>
<dbReference type="Proteomes" id="UP000254079">
    <property type="component" value="Unassembled WGS sequence"/>
</dbReference>
<name>A0A376U7M6_ECOLX</name>
<reference evidence="1 2" key="1">
    <citation type="submission" date="2018-06" db="EMBL/GenBank/DDBJ databases">
        <authorList>
            <consortium name="Pathogen Informatics"/>
            <person name="Doyle S."/>
        </authorList>
    </citation>
    <scope>NUCLEOTIDE SEQUENCE [LARGE SCALE GENOMIC DNA]</scope>
    <source>
        <strain evidence="1 2">NCTC8622</strain>
    </source>
</reference>
<evidence type="ECO:0000313" key="2">
    <source>
        <dbReference type="Proteomes" id="UP000254079"/>
    </source>
</evidence>
<organism evidence="1 2">
    <name type="scientific">Escherichia coli</name>
    <dbReference type="NCBI Taxonomy" id="562"/>
    <lineage>
        <taxon>Bacteria</taxon>
        <taxon>Pseudomonadati</taxon>
        <taxon>Pseudomonadota</taxon>
        <taxon>Gammaproteobacteria</taxon>
        <taxon>Enterobacterales</taxon>
        <taxon>Enterobacteriaceae</taxon>
        <taxon>Escherichia</taxon>
    </lineage>
</organism>
<proteinExistence type="predicted"/>
<sequence>MAMTLNLYRKNCHARTGAPFHFCPDHFTDQFRQFAGILRTTLCNEHEFTPNSEATGPGYGKLQELMPRRSYSLATGRELAATTVTSAGGSGAGTTGVILIAGQAY</sequence>
<protein>
    <submittedName>
        <fullName evidence="1">Uncharacterized protein</fullName>
    </submittedName>
</protein>
<gene>
    <name evidence="1" type="ORF">NCTC8622_03802</name>
</gene>
<dbReference type="EMBL" id="UGCP01000002">
    <property type="protein sequence ID" value="STI84731.1"/>
    <property type="molecule type" value="Genomic_DNA"/>
</dbReference>
<evidence type="ECO:0000313" key="1">
    <source>
        <dbReference type="EMBL" id="STI84731.1"/>
    </source>
</evidence>